<dbReference type="Gene3D" id="3.40.50.300">
    <property type="entry name" value="P-loop containing nucleotide triphosphate hydrolases"/>
    <property type="match status" value="1"/>
</dbReference>
<keyword evidence="8" id="KW-1185">Reference proteome</keyword>
<evidence type="ECO:0000256" key="3">
    <source>
        <dbReference type="ARBA" id="ARBA00022840"/>
    </source>
</evidence>
<dbReference type="CDD" id="cd02022">
    <property type="entry name" value="DPCK"/>
    <property type="match status" value="1"/>
</dbReference>
<keyword evidence="4 5" id="KW-0173">Coenzyme A biosynthesis</keyword>
<feature type="binding site" evidence="5">
    <location>
        <begin position="16"/>
        <end position="21"/>
    </location>
    <ligand>
        <name>ATP</name>
        <dbReference type="ChEBI" id="CHEBI:30616"/>
    </ligand>
</feature>
<dbReference type="SUPFAM" id="SSF52540">
    <property type="entry name" value="P-loop containing nucleoside triphosphate hydrolases"/>
    <property type="match status" value="1"/>
</dbReference>
<protein>
    <recommendedName>
        <fullName evidence="5 6">Dephospho-CoA kinase</fullName>
        <ecNumber evidence="5 6">2.7.1.24</ecNumber>
    </recommendedName>
    <alternativeName>
        <fullName evidence="5">Dephosphocoenzyme A kinase</fullName>
    </alternativeName>
</protein>
<dbReference type="RefSeq" id="WP_379724376.1">
    <property type="nucleotide sequence ID" value="NZ_JBHRYJ010000001.1"/>
</dbReference>
<evidence type="ECO:0000256" key="5">
    <source>
        <dbReference type="HAMAP-Rule" id="MF_00376"/>
    </source>
</evidence>
<dbReference type="InterPro" id="IPR027417">
    <property type="entry name" value="P-loop_NTPase"/>
</dbReference>
<keyword evidence="5 7" id="KW-0808">Transferase</keyword>
<keyword evidence="5" id="KW-0963">Cytoplasm</keyword>
<accession>A0ABV7VDK4</accession>
<evidence type="ECO:0000313" key="8">
    <source>
        <dbReference type="Proteomes" id="UP001595711"/>
    </source>
</evidence>
<comment type="catalytic activity">
    <reaction evidence="5">
        <text>3'-dephospho-CoA + ATP = ADP + CoA + H(+)</text>
        <dbReference type="Rhea" id="RHEA:18245"/>
        <dbReference type="ChEBI" id="CHEBI:15378"/>
        <dbReference type="ChEBI" id="CHEBI:30616"/>
        <dbReference type="ChEBI" id="CHEBI:57287"/>
        <dbReference type="ChEBI" id="CHEBI:57328"/>
        <dbReference type="ChEBI" id="CHEBI:456216"/>
        <dbReference type="EC" id="2.7.1.24"/>
    </reaction>
</comment>
<dbReference type="HAMAP" id="MF_00376">
    <property type="entry name" value="Dephospho_CoA_kinase"/>
    <property type="match status" value="1"/>
</dbReference>
<dbReference type="PANTHER" id="PTHR10695:SF46">
    <property type="entry name" value="BIFUNCTIONAL COENZYME A SYNTHASE-RELATED"/>
    <property type="match status" value="1"/>
</dbReference>
<dbReference type="Proteomes" id="UP001595711">
    <property type="component" value="Unassembled WGS sequence"/>
</dbReference>
<dbReference type="PROSITE" id="PS51219">
    <property type="entry name" value="DPCK"/>
    <property type="match status" value="1"/>
</dbReference>
<evidence type="ECO:0000256" key="2">
    <source>
        <dbReference type="ARBA" id="ARBA00022741"/>
    </source>
</evidence>
<dbReference type="Pfam" id="PF01121">
    <property type="entry name" value="CoaE"/>
    <property type="match status" value="1"/>
</dbReference>
<comment type="similarity">
    <text evidence="1 5">Belongs to the CoaE family.</text>
</comment>
<proteinExistence type="inferred from homology"/>
<comment type="subcellular location">
    <subcellularLocation>
        <location evidence="5">Cytoplasm</location>
    </subcellularLocation>
</comment>
<dbReference type="EMBL" id="JBHRYJ010000001">
    <property type="protein sequence ID" value="MFC3675569.1"/>
    <property type="molecule type" value="Genomic_DNA"/>
</dbReference>
<evidence type="ECO:0000256" key="6">
    <source>
        <dbReference type="NCBIfam" id="TIGR00152"/>
    </source>
</evidence>
<dbReference type="GO" id="GO:0004140">
    <property type="term" value="F:dephospho-CoA kinase activity"/>
    <property type="evidence" value="ECO:0007669"/>
    <property type="project" value="UniProtKB-EC"/>
</dbReference>
<name>A0ABV7VDK4_9PROT</name>
<reference evidence="8" key="1">
    <citation type="journal article" date="2019" name="Int. J. Syst. Evol. Microbiol.">
        <title>The Global Catalogue of Microorganisms (GCM) 10K type strain sequencing project: providing services to taxonomists for standard genome sequencing and annotation.</title>
        <authorList>
            <consortium name="The Broad Institute Genomics Platform"/>
            <consortium name="The Broad Institute Genome Sequencing Center for Infectious Disease"/>
            <person name="Wu L."/>
            <person name="Ma J."/>
        </authorList>
    </citation>
    <scope>NUCLEOTIDE SEQUENCE [LARGE SCALE GENOMIC DNA]</scope>
    <source>
        <strain evidence="8">KCTC 42182</strain>
    </source>
</reference>
<dbReference type="EC" id="2.7.1.24" evidence="5 6"/>
<evidence type="ECO:0000313" key="7">
    <source>
        <dbReference type="EMBL" id="MFC3675569.1"/>
    </source>
</evidence>
<keyword evidence="2 5" id="KW-0547">Nucleotide-binding</keyword>
<organism evidence="7 8">
    <name type="scientific">Ferrovibrio xuzhouensis</name>
    <dbReference type="NCBI Taxonomy" id="1576914"/>
    <lineage>
        <taxon>Bacteria</taxon>
        <taxon>Pseudomonadati</taxon>
        <taxon>Pseudomonadota</taxon>
        <taxon>Alphaproteobacteria</taxon>
        <taxon>Rhodospirillales</taxon>
        <taxon>Rhodospirillaceae</taxon>
        <taxon>Ferrovibrio</taxon>
    </lineage>
</organism>
<gene>
    <name evidence="5 7" type="primary">coaE</name>
    <name evidence="7" type="ORF">ACFOOQ_08450</name>
</gene>
<dbReference type="PANTHER" id="PTHR10695">
    <property type="entry name" value="DEPHOSPHO-COA KINASE-RELATED"/>
    <property type="match status" value="1"/>
</dbReference>
<comment type="function">
    <text evidence="5">Catalyzes the phosphorylation of the 3'-hydroxyl group of dephosphocoenzyme A to form coenzyme A.</text>
</comment>
<dbReference type="InterPro" id="IPR001977">
    <property type="entry name" value="Depp_CoAkinase"/>
</dbReference>
<dbReference type="NCBIfam" id="TIGR00152">
    <property type="entry name" value="dephospho-CoA kinase"/>
    <property type="match status" value="1"/>
</dbReference>
<evidence type="ECO:0000256" key="4">
    <source>
        <dbReference type="ARBA" id="ARBA00022993"/>
    </source>
</evidence>
<evidence type="ECO:0000256" key="1">
    <source>
        <dbReference type="ARBA" id="ARBA00009018"/>
    </source>
</evidence>
<keyword evidence="3 5" id="KW-0067">ATP-binding</keyword>
<comment type="caution">
    <text evidence="7">The sequence shown here is derived from an EMBL/GenBank/DDBJ whole genome shotgun (WGS) entry which is preliminary data.</text>
</comment>
<sequence>MMPARMMKVALTGSIGMGKSTVGRMLTARGIALFDADAAVHALYAPGGAAVEPLRAAFPEAVGAAGVDRAILSKLVLGDGDAIRRLEAIVHPLVGQVRQAFLEDAAARGDAFVVLDIPLLFEGRNRAGYDAVIVVSAPAEAQRARVLARPGMTAEKFEAILARQVPDEIKRAGADYVIDTGLPLAETEARVQAVVDDLARQAAEMNGKAR</sequence>
<keyword evidence="5 7" id="KW-0418">Kinase</keyword>
<comment type="pathway">
    <text evidence="5">Cofactor biosynthesis; coenzyme A biosynthesis; CoA from (R)-pantothenate: step 5/5.</text>
</comment>